<evidence type="ECO:0008006" key="3">
    <source>
        <dbReference type="Google" id="ProtNLM"/>
    </source>
</evidence>
<accession>A0A9P6D1D0</accession>
<dbReference type="Gene3D" id="1.20.1280.50">
    <property type="match status" value="1"/>
</dbReference>
<dbReference type="AlphaFoldDB" id="A0A9P6D1D0"/>
<gene>
    <name evidence="1" type="ORF">BDN70DRAFT_684895</name>
</gene>
<evidence type="ECO:0000313" key="1">
    <source>
        <dbReference type="EMBL" id="KAF9479558.1"/>
    </source>
</evidence>
<protein>
    <recommendedName>
        <fullName evidence="3">F-box domain-containing protein</fullName>
    </recommendedName>
</protein>
<dbReference type="InterPro" id="IPR036047">
    <property type="entry name" value="F-box-like_dom_sf"/>
</dbReference>
<dbReference type="InterPro" id="IPR032675">
    <property type="entry name" value="LRR_dom_sf"/>
</dbReference>
<sequence length="564" mass="64099">MVDETANSSLLEQPYIDNLPDELLGSIFLFNALKYRDGDGEAHNSQTTTLRTILVCKRWNTVVMNYPVIWSHLIDYEKQAPVWIKELLQRSKMSPLDVGEGSVFRCIQLRNPRAQPVLGYIFEQAPRIRTLSLQIRLSPWDYICKFFLQHPAPTLEYLSLITACPFPDCLFPGPLLAENAPNLRKLHLQRCLVDFSSTTLFNLTELSVMDILTQGILSMRRPDNPLKIAPTVAKWIEIISHIPGLKYLTLSNAMTPFEDNDSLIPIVDLPNLLFLTVGARFQDGVTFLNHLTILETCGVRLRLNFSRSSSDFDATRLLPFLGNRLSHWPQDVTDRYLQAKILSGDRIHFGNSRRVGHIWDMTEEAVIEEHSQISEDPLVWLVLTLDNSEDTVRFFNQLLSLYESTYSTTKTLDLWLDEEFANTLTSANATPHLRPALNVLRSFTAVKTLNLLERSPLYLLPLLQSLSPPDQPLLPSLRSLRLTRTDFEDQQRAAYFTVIAFLIWRAQIHNSLIDLQIIESKISKETEDSLARIGGVKVILGTPQPRPVVGSIDVASTLRTVVNI</sequence>
<dbReference type="Gene3D" id="3.80.10.10">
    <property type="entry name" value="Ribonuclease Inhibitor"/>
    <property type="match status" value="1"/>
</dbReference>
<evidence type="ECO:0000313" key="2">
    <source>
        <dbReference type="Proteomes" id="UP000807469"/>
    </source>
</evidence>
<organism evidence="1 2">
    <name type="scientific">Pholiota conissans</name>
    <dbReference type="NCBI Taxonomy" id="109636"/>
    <lineage>
        <taxon>Eukaryota</taxon>
        <taxon>Fungi</taxon>
        <taxon>Dikarya</taxon>
        <taxon>Basidiomycota</taxon>
        <taxon>Agaricomycotina</taxon>
        <taxon>Agaricomycetes</taxon>
        <taxon>Agaricomycetidae</taxon>
        <taxon>Agaricales</taxon>
        <taxon>Agaricineae</taxon>
        <taxon>Strophariaceae</taxon>
        <taxon>Pholiota</taxon>
    </lineage>
</organism>
<dbReference type="EMBL" id="MU155210">
    <property type="protein sequence ID" value="KAF9479558.1"/>
    <property type="molecule type" value="Genomic_DNA"/>
</dbReference>
<comment type="caution">
    <text evidence="1">The sequence shown here is derived from an EMBL/GenBank/DDBJ whole genome shotgun (WGS) entry which is preliminary data.</text>
</comment>
<name>A0A9P6D1D0_9AGAR</name>
<reference evidence="1" key="1">
    <citation type="submission" date="2020-11" db="EMBL/GenBank/DDBJ databases">
        <authorList>
            <consortium name="DOE Joint Genome Institute"/>
            <person name="Ahrendt S."/>
            <person name="Riley R."/>
            <person name="Andreopoulos W."/>
            <person name="Labutti K."/>
            <person name="Pangilinan J."/>
            <person name="Ruiz-Duenas F.J."/>
            <person name="Barrasa J.M."/>
            <person name="Sanchez-Garcia M."/>
            <person name="Camarero S."/>
            <person name="Miyauchi S."/>
            <person name="Serrano A."/>
            <person name="Linde D."/>
            <person name="Babiker R."/>
            <person name="Drula E."/>
            <person name="Ayuso-Fernandez I."/>
            <person name="Pacheco R."/>
            <person name="Padilla G."/>
            <person name="Ferreira P."/>
            <person name="Barriuso J."/>
            <person name="Kellner H."/>
            <person name="Castanera R."/>
            <person name="Alfaro M."/>
            <person name="Ramirez L."/>
            <person name="Pisabarro A.G."/>
            <person name="Kuo A."/>
            <person name="Tritt A."/>
            <person name="Lipzen A."/>
            <person name="He G."/>
            <person name="Yan M."/>
            <person name="Ng V."/>
            <person name="Cullen D."/>
            <person name="Martin F."/>
            <person name="Rosso M.-N."/>
            <person name="Henrissat B."/>
            <person name="Hibbett D."/>
            <person name="Martinez A.T."/>
            <person name="Grigoriev I.V."/>
        </authorList>
    </citation>
    <scope>NUCLEOTIDE SEQUENCE</scope>
    <source>
        <strain evidence="1">CIRM-BRFM 674</strain>
    </source>
</reference>
<dbReference type="OrthoDB" id="2914771at2759"/>
<proteinExistence type="predicted"/>
<dbReference type="SUPFAM" id="SSF81383">
    <property type="entry name" value="F-box domain"/>
    <property type="match status" value="1"/>
</dbReference>
<keyword evidence="2" id="KW-1185">Reference proteome</keyword>
<dbReference type="Proteomes" id="UP000807469">
    <property type="component" value="Unassembled WGS sequence"/>
</dbReference>